<keyword evidence="7" id="KW-0336">GPI-anchor</keyword>
<feature type="region of interest" description="Disordered" evidence="16">
    <location>
        <begin position="110"/>
        <end position="136"/>
    </location>
</feature>
<keyword evidence="4" id="KW-1003">Cell membrane</keyword>
<keyword evidence="17" id="KW-0812">Transmembrane</keyword>
<dbReference type="PROSITE" id="PS52012">
    <property type="entry name" value="CFEM"/>
    <property type="match status" value="1"/>
</dbReference>
<evidence type="ECO:0000256" key="17">
    <source>
        <dbReference type="SAM" id="Phobius"/>
    </source>
</evidence>
<dbReference type="InterPro" id="IPR051735">
    <property type="entry name" value="CFEM_domain"/>
</dbReference>
<dbReference type="PANTHER" id="PTHR37928">
    <property type="entry name" value="CFEM DOMAIN PROTEIN (AFU_ORTHOLOGUE AFUA_6G14090)"/>
    <property type="match status" value="1"/>
</dbReference>
<keyword evidence="12 15" id="KW-1015">Disulfide bond</keyword>
<evidence type="ECO:0000256" key="2">
    <source>
        <dbReference type="ARBA" id="ARBA00004613"/>
    </source>
</evidence>
<evidence type="ECO:0000256" key="8">
    <source>
        <dbReference type="ARBA" id="ARBA00022723"/>
    </source>
</evidence>
<evidence type="ECO:0000256" key="12">
    <source>
        <dbReference type="ARBA" id="ARBA00023157"/>
    </source>
</evidence>
<feature type="chain" id="PRO_5005818707" evidence="18">
    <location>
        <begin position="19"/>
        <end position="161"/>
    </location>
</feature>
<evidence type="ECO:0000256" key="10">
    <source>
        <dbReference type="ARBA" id="ARBA00023004"/>
    </source>
</evidence>
<dbReference type="Pfam" id="PF05730">
    <property type="entry name" value="CFEM"/>
    <property type="match status" value="1"/>
</dbReference>
<dbReference type="GO" id="GO:0098552">
    <property type="term" value="C:side of membrane"/>
    <property type="evidence" value="ECO:0007669"/>
    <property type="project" value="UniProtKB-KW"/>
</dbReference>
<keyword evidence="17" id="KW-1133">Transmembrane helix</keyword>
<feature type="domain" description="CFEM" evidence="19">
    <location>
        <begin position="1"/>
        <end position="116"/>
    </location>
</feature>
<feature type="disulfide bond" evidence="15">
    <location>
        <begin position="47"/>
        <end position="54"/>
    </location>
</feature>
<keyword evidence="8 15" id="KW-0479">Metal-binding</keyword>
<evidence type="ECO:0000256" key="18">
    <source>
        <dbReference type="SAM" id="SignalP"/>
    </source>
</evidence>
<evidence type="ECO:0000256" key="16">
    <source>
        <dbReference type="SAM" id="MobiDB-lite"/>
    </source>
</evidence>
<dbReference type="SMART" id="SM00747">
    <property type="entry name" value="CFEM"/>
    <property type="match status" value="1"/>
</dbReference>
<evidence type="ECO:0000256" key="13">
    <source>
        <dbReference type="ARBA" id="ARBA00023180"/>
    </source>
</evidence>
<dbReference type="GO" id="GO:0046872">
    <property type="term" value="F:metal ion binding"/>
    <property type="evidence" value="ECO:0007669"/>
    <property type="project" value="UniProtKB-UniRule"/>
</dbReference>
<comment type="caution">
    <text evidence="20">The sequence shown here is derived from an EMBL/GenBank/DDBJ whole genome shotgun (WGS) entry which is preliminary data.</text>
</comment>
<keyword evidence="13" id="KW-0325">Glycoprotein</keyword>
<accession>A0A0M8MU19</accession>
<comment type="similarity">
    <text evidence="3">Belongs to the RBT5 family.</text>
</comment>
<protein>
    <submittedName>
        <fullName evidence="20">Cell wall protein 1</fullName>
    </submittedName>
</protein>
<evidence type="ECO:0000256" key="15">
    <source>
        <dbReference type="PROSITE-ProRule" id="PRU01356"/>
    </source>
</evidence>
<dbReference type="OrthoDB" id="3065412at2759"/>
<keyword evidence="6 15" id="KW-0349">Heme</keyword>
<keyword evidence="9 18" id="KW-0732">Signal</keyword>
<keyword evidence="10 15" id="KW-0408">Iron</keyword>
<reference evidence="20 21" key="1">
    <citation type="submission" date="2015-07" db="EMBL/GenBank/DDBJ databases">
        <title>The genome of the fungus Escovopsis weberi, a specialized disease agent of ant agriculture.</title>
        <authorList>
            <person name="de Man T.J."/>
            <person name="Stajich J.E."/>
            <person name="Kubicek C.P."/>
            <person name="Chenthamara K."/>
            <person name="Atanasova L."/>
            <person name="Druzhinina I.S."/>
            <person name="Birnbaum S."/>
            <person name="Barribeau S.M."/>
            <person name="Teiling C."/>
            <person name="Suen G."/>
            <person name="Currie C."/>
            <person name="Gerardo N.M."/>
        </authorList>
    </citation>
    <scope>NUCLEOTIDE SEQUENCE [LARGE SCALE GENOMIC DNA]</scope>
</reference>
<evidence type="ECO:0000256" key="14">
    <source>
        <dbReference type="ARBA" id="ARBA00023288"/>
    </source>
</evidence>
<comment type="caution">
    <text evidence="15">Lacks conserved residue(s) required for the propagation of feature annotation.</text>
</comment>
<evidence type="ECO:0000256" key="1">
    <source>
        <dbReference type="ARBA" id="ARBA00004609"/>
    </source>
</evidence>
<keyword evidence="14" id="KW-0449">Lipoprotein</keyword>
<sequence length="161" mass="15248">MKLSALVSLAVAVIGASAAVTDGLPSCAKSCVNDYVGVGSTSIIAGCKALDVACICSNSNFISDLSCCLSDACGEADQKAAVEFAAQICSSAGVKTPNQVVCDKKPANATSTAGPTAGSGKPAANTTATGGSAKPTSGASSVLVGAGGVIGAAAAALMLAM</sequence>
<evidence type="ECO:0000256" key="7">
    <source>
        <dbReference type="ARBA" id="ARBA00022622"/>
    </source>
</evidence>
<evidence type="ECO:0000256" key="3">
    <source>
        <dbReference type="ARBA" id="ARBA00010031"/>
    </source>
</evidence>
<evidence type="ECO:0000313" key="20">
    <source>
        <dbReference type="EMBL" id="KOS16777.1"/>
    </source>
</evidence>
<dbReference type="PANTHER" id="PTHR37928:SF2">
    <property type="entry name" value="GPI ANCHORED CFEM DOMAIN PROTEIN (AFU_ORTHOLOGUE AFUA_6G10580)"/>
    <property type="match status" value="1"/>
</dbReference>
<evidence type="ECO:0000256" key="4">
    <source>
        <dbReference type="ARBA" id="ARBA00022475"/>
    </source>
</evidence>
<feature type="binding site" description="axial binding residue" evidence="15">
    <location>
        <position position="51"/>
    </location>
    <ligand>
        <name>heme</name>
        <dbReference type="ChEBI" id="CHEBI:30413"/>
    </ligand>
    <ligandPart>
        <name>Fe</name>
        <dbReference type="ChEBI" id="CHEBI:18248"/>
    </ligandPart>
</feature>
<feature type="disulfide bond" evidence="15">
    <location>
        <begin position="56"/>
        <end position="89"/>
    </location>
</feature>
<evidence type="ECO:0000256" key="9">
    <source>
        <dbReference type="ARBA" id="ARBA00022729"/>
    </source>
</evidence>
<gene>
    <name evidence="20" type="ORF">ESCO_004691</name>
</gene>
<keyword evidence="5" id="KW-0964">Secreted</keyword>
<dbReference type="Proteomes" id="UP000053831">
    <property type="component" value="Unassembled WGS sequence"/>
</dbReference>
<organism evidence="20 21">
    <name type="scientific">Escovopsis weberi</name>
    <dbReference type="NCBI Taxonomy" id="150374"/>
    <lineage>
        <taxon>Eukaryota</taxon>
        <taxon>Fungi</taxon>
        <taxon>Dikarya</taxon>
        <taxon>Ascomycota</taxon>
        <taxon>Pezizomycotina</taxon>
        <taxon>Sordariomycetes</taxon>
        <taxon>Hypocreomycetidae</taxon>
        <taxon>Hypocreales</taxon>
        <taxon>Hypocreaceae</taxon>
        <taxon>Escovopsis</taxon>
    </lineage>
</organism>
<evidence type="ECO:0000256" key="5">
    <source>
        <dbReference type="ARBA" id="ARBA00022525"/>
    </source>
</evidence>
<dbReference type="AlphaFoldDB" id="A0A0M8MU19"/>
<evidence type="ECO:0000256" key="6">
    <source>
        <dbReference type="ARBA" id="ARBA00022617"/>
    </source>
</evidence>
<proteinExistence type="inferred from homology"/>
<feature type="signal peptide" evidence="18">
    <location>
        <begin position="1"/>
        <end position="18"/>
    </location>
</feature>
<keyword evidence="11 17" id="KW-0472">Membrane</keyword>
<feature type="transmembrane region" description="Helical" evidence="17">
    <location>
        <begin position="142"/>
        <end position="160"/>
    </location>
</feature>
<dbReference type="GO" id="GO:0005576">
    <property type="term" value="C:extracellular region"/>
    <property type="evidence" value="ECO:0007669"/>
    <property type="project" value="UniProtKB-SubCell"/>
</dbReference>
<comment type="subcellular location">
    <subcellularLocation>
        <location evidence="1">Cell membrane</location>
        <topology evidence="1">Lipid-anchor</topology>
        <topology evidence="1">GPI-anchor</topology>
    </subcellularLocation>
    <subcellularLocation>
        <location evidence="2">Secreted</location>
    </subcellularLocation>
</comment>
<evidence type="ECO:0000259" key="19">
    <source>
        <dbReference type="PROSITE" id="PS52012"/>
    </source>
</evidence>
<name>A0A0M8MU19_ESCWE</name>
<evidence type="ECO:0000313" key="21">
    <source>
        <dbReference type="Proteomes" id="UP000053831"/>
    </source>
</evidence>
<dbReference type="EMBL" id="LGSR01000029">
    <property type="protein sequence ID" value="KOS16777.1"/>
    <property type="molecule type" value="Genomic_DNA"/>
</dbReference>
<evidence type="ECO:0000256" key="11">
    <source>
        <dbReference type="ARBA" id="ARBA00023136"/>
    </source>
</evidence>
<dbReference type="InterPro" id="IPR008427">
    <property type="entry name" value="Extracellular_membr_CFEM_dom"/>
</dbReference>
<dbReference type="STRING" id="150374.A0A0M8MU19"/>
<keyword evidence="21" id="KW-1185">Reference proteome</keyword>
<dbReference type="GO" id="GO:0005886">
    <property type="term" value="C:plasma membrane"/>
    <property type="evidence" value="ECO:0007669"/>
    <property type="project" value="UniProtKB-SubCell"/>
</dbReference>